<dbReference type="InterPro" id="IPR023057">
    <property type="entry name" value="GlnE"/>
</dbReference>
<keyword evidence="5" id="KW-0460">Magnesium</keyword>
<sequence>MSRRLSLSQRLRRAGVRDVERVAGWIEAGEVGLLDTPARIDALAHAGDPDQAVIALARAREAGIDVAEFDDAAARRLIALVGASRAGADYLLTHPDVIEAVRTEVPELPLDLAEAYEVAEDAAEAVRAEMLDALGASEVRPGAWVASRGSGDDIRCIYRRHLYTLAATDLAGDAPQAHVGAVSARLAALADAAIEAGVALARRDVDPEAECEFAVIALGKTGARELNYLSDVDVMYVAESDGADARRGRERASRLAVAVAQAVSGPGSEPPLWELDVGLRPEGRDGALVRTPASYLDYYRSWAKNWEFQALLKARVCAGDRELGRRLIEDVAPLVWSASTRPNFVDDARAMRARVEDHIPQTQRDRHIKLGPGGLRDIEFSLQLLQLVHGRTDETVRCRSSLEAIDALAAGGYIGRDSAGELARCYRFLRVLEHRAQLGRMRRTHIVPTSETELRRIGRSMGASGDAVAEIRERWLAVRARVRDLHHDLFYRPLLNIVAQAGTQEVGLSTRAGEERLRFLGYRDPDGALRHMTALTEGVSRRAAIQRQLMPGILEWLTTGPDPDQGMLAFRRLSDAIGSSHWYLGFLRDSRVAAARLCRVLATSPFVAERLELHPAAVGWLDDDAELHPLPHERLHAEVASLSARHDAAGAIGALRDLRARELLRQAMREVTQGIDEERTHEAIAAVNDEVLAAALQAARSELDPDGRVAFALIVMGSQGGREASYGSDADAVVLHDPRNTADAEAAEIAVKVARRLAELCTTFGQAPALSIDYDLRPEGSRGALSPSLAAYRDHYQRWGSVWERQALLRARVIAGDDDLAAAWAEIADTHRYGTGLDERGLREIRLLKARMENERLPRGCDPAYHVKLGPGGLSDVEWAVQIQQLTHAHAHPQLAHTGTLAGLRGLVEAGLVDAGDADTLATSWKLASRIRAANALAHRAISARKLNVIATQPGDLVTAGRLLGYPHGHEQDVQEDYRRAARRARVVAHRLIYGIDEAE</sequence>
<evidence type="ECO:0000256" key="4">
    <source>
        <dbReference type="ARBA" id="ARBA00022840"/>
    </source>
</evidence>
<reference evidence="9 10" key="1">
    <citation type="submission" date="2020-08" db="EMBL/GenBank/DDBJ databases">
        <title>Winkia gen. nov., sp. nov., isolated from faeces of the Anser albifrons in China.</title>
        <authorList>
            <person name="Liu Q."/>
        </authorList>
    </citation>
    <scope>NUCLEOTIDE SEQUENCE [LARGE SCALE GENOMIC DNA]</scope>
    <source>
        <strain evidence="9 10">C62</strain>
    </source>
</reference>
<dbReference type="Gene3D" id="1.20.120.330">
    <property type="entry name" value="Nucleotidyltransferases domain 2"/>
    <property type="match status" value="2"/>
</dbReference>
<keyword evidence="6" id="KW-0511">Multifunctional enzyme</keyword>
<dbReference type="GO" id="GO:0000820">
    <property type="term" value="P:regulation of glutamine family amino acid metabolic process"/>
    <property type="evidence" value="ECO:0007669"/>
    <property type="project" value="TreeGrafter"/>
</dbReference>
<dbReference type="PANTHER" id="PTHR30621:SF0">
    <property type="entry name" value="BIFUNCTIONAL GLUTAMINE SYNTHETASE ADENYLYLTRANSFERASE_ADENYLYL-REMOVING ENZYME"/>
    <property type="match status" value="1"/>
</dbReference>
<dbReference type="GO" id="GO:0005829">
    <property type="term" value="C:cytosol"/>
    <property type="evidence" value="ECO:0007669"/>
    <property type="project" value="TreeGrafter"/>
</dbReference>
<dbReference type="EC" id="2.7.7.89" evidence="9"/>
<dbReference type="SUPFAM" id="SSF81593">
    <property type="entry name" value="Nucleotidyltransferase substrate binding subunit/domain"/>
    <property type="match status" value="2"/>
</dbReference>
<dbReference type="InterPro" id="IPR013546">
    <property type="entry name" value="PII_UdlTrfase/GS_AdlTrfase"/>
</dbReference>
<organism evidence="9 10">
    <name type="scientific">Nanchangia anserum</name>
    <dbReference type="NCBI Taxonomy" id="2692125"/>
    <lineage>
        <taxon>Bacteria</taxon>
        <taxon>Bacillati</taxon>
        <taxon>Actinomycetota</taxon>
        <taxon>Actinomycetes</taxon>
        <taxon>Actinomycetales</taxon>
        <taxon>Actinomycetaceae</taxon>
        <taxon>Nanchangia</taxon>
    </lineage>
</organism>
<dbReference type="RefSeq" id="WP_191070774.1">
    <property type="nucleotide sequence ID" value="NZ_CP060506.1"/>
</dbReference>
<dbReference type="AlphaFoldDB" id="A0A8I0GAW4"/>
<evidence type="ECO:0000313" key="10">
    <source>
        <dbReference type="Proteomes" id="UP000627538"/>
    </source>
</evidence>
<dbReference type="EC" id="2.7.7.42" evidence="9"/>
<feature type="domain" description="Glutamate-ammonia ligase adenylyltransferase repeated" evidence="7">
    <location>
        <begin position="595"/>
        <end position="823"/>
    </location>
</feature>
<keyword evidence="4" id="KW-0067">ATP-binding</keyword>
<evidence type="ECO:0000256" key="2">
    <source>
        <dbReference type="ARBA" id="ARBA00022695"/>
    </source>
</evidence>
<dbReference type="GO" id="GO:0005524">
    <property type="term" value="F:ATP binding"/>
    <property type="evidence" value="ECO:0007669"/>
    <property type="project" value="UniProtKB-KW"/>
</dbReference>
<dbReference type="Pfam" id="PF08335">
    <property type="entry name" value="GlnD_UR_UTase"/>
    <property type="match status" value="2"/>
</dbReference>
<keyword evidence="10" id="KW-1185">Reference proteome</keyword>
<evidence type="ECO:0000259" key="7">
    <source>
        <dbReference type="Pfam" id="PF03710"/>
    </source>
</evidence>
<dbReference type="Gene3D" id="3.30.460.10">
    <property type="entry name" value="Beta Polymerase, domain 2"/>
    <property type="match status" value="2"/>
</dbReference>
<dbReference type="PANTHER" id="PTHR30621">
    <property type="entry name" value="GLUTAMINE SYNTHETASE ADENYLYLTRANSFERASE"/>
    <property type="match status" value="1"/>
</dbReference>
<feature type="domain" description="Glutamate-ammonia ligase adenylyltransferase repeated" evidence="7">
    <location>
        <begin position="77"/>
        <end position="326"/>
    </location>
</feature>
<dbReference type="GO" id="GO:0008882">
    <property type="term" value="F:[glutamate-ammonia-ligase] adenylyltransferase activity"/>
    <property type="evidence" value="ECO:0007669"/>
    <property type="project" value="UniProtKB-EC"/>
</dbReference>
<protein>
    <submittedName>
        <fullName evidence="9">Bifunctional [glutamine synthetase] adenylyltransferase/[glutamine synthetase]-adenylyl-L-tyrosine phosphorylase</fullName>
        <ecNumber evidence="9">2.7.7.42</ecNumber>
        <ecNumber evidence="9">2.7.7.89</ecNumber>
    </submittedName>
</protein>
<evidence type="ECO:0000256" key="3">
    <source>
        <dbReference type="ARBA" id="ARBA00022741"/>
    </source>
</evidence>
<dbReference type="SUPFAM" id="SSF81301">
    <property type="entry name" value="Nucleotidyltransferase"/>
    <property type="match status" value="2"/>
</dbReference>
<dbReference type="CDD" id="cd05401">
    <property type="entry name" value="NT_GlnE_GlnD_like"/>
    <property type="match status" value="2"/>
</dbReference>
<dbReference type="InterPro" id="IPR005190">
    <property type="entry name" value="GlnE_rpt_dom"/>
</dbReference>
<dbReference type="InterPro" id="IPR043519">
    <property type="entry name" value="NT_sf"/>
</dbReference>
<feature type="domain" description="PII-uridylyltransferase/Glutamine-synthetase adenylyltransferase" evidence="8">
    <location>
        <begin position="349"/>
        <end position="490"/>
    </location>
</feature>
<dbReference type="Proteomes" id="UP000627538">
    <property type="component" value="Unassembled WGS sequence"/>
</dbReference>
<dbReference type="GO" id="GO:0047388">
    <property type="term" value="F:[glutamine synthetase]-adenylyl-L-tyrosine phosphorylase activity"/>
    <property type="evidence" value="ECO:0007669"/>
    <property type="project" value="UniProtKB-EC"/>
</dbReference>
<comment type="caution">
    <text evidence="9">The sequence shown here is derived from an EMBL/GenBank/DDBJ whole genome shotgun (WGS) entry which is preliminary data.</text>
</comment>
<evidence type="ECO:0000313" key="9">
    <source>
        <dbReference type="EMBL" id="MBD3688661.1"/>
    </source>
</evidence>
<accession>A0A8I0GAW4</accession>
<evidence type="ECO:0000256" key="1">
    <source>
        <dbReference type="ARBA" id="ARBA00022679"/>
    </source>
</evidence>
<keyword evidence="1 9" id="KW-0808">Transferase</keyword>
<keyword evidence="3" id="KW-0547">Nucleotide-binding</keyword>
<keyword evidence="2 9" id="KW-0548">Nucleotidyltransferase</keyword>
<gene>
    <name evidence="9" type="ORF">H8R10_00160</name>
</gene>
<evidence type="ECO:0000256" key="5">
    <source>
        <dbReference type="ARBA" id="ARBA00022842"/>
    </source>
</evidence>
<evidence type="ECO:0000256" key="6">
    <source>
        <dbReference type="ARBA" id="ARBA00023268"/>
    </source>
</evidence>
<dbReference type="Pfam" id="PF03710">
    <property type="entry name" value="GlnE"/>
    <property type="match status" value="2"/>
</dbReference>
<proteinExistence type="predicted"/>
<dbReference type="NCBIfam" id="NF010707">
    <property type="entry name" value="PRK14109.1"/>
    <property type="match status" value="1"/>
</dbReference>
<name>A0A8I0GAW4_9ACTO</name>
<evidence type="ECO:0000259" key="8">
    <source>
        <dbReference type="Pfam" id="PF08335"/>
    </source>
</evidence>
<feature type="domain" description="PII-uridylyltransferase/Glutamine-synthetase adenylyltransferase" evidence="8">
    <location>
        <begin position="863"/>
        <end position="990"/>
    </location>
</feature>
<dbReference type="EMBL" id="JACRUO010000001">
    <property type="protein sequence ID" value="MBD3688661.1"/>
    <property type="molecule type" value="Genomic_DNA"/>
</dbReference>